<dbReference type="Gene3D" id="1.10.10.60">
    <property type="entry name" value="Homeodomain-like"/>
    <property type="match status" value="1"/>
</dbReference>
<feature type="region of interest" description="Disordered" evidence="10">
    <location>
        <begin position="455"/>
        <end position="484"/>
    </location>
</feature>
<feature type="region of interest" description="Disordered" evidence="10">
    <location>
        <begin position="536"/>
        <end position="571"/>
    </location>
</feature>
<evidence type="ECO:0000256" key="9">
    <source>
        <dbReference type="SAM" id="Coils"/>
    </source>
</evidence>
<evidence type="ECO:0000256" key="10">
    <source>
        <dbReference type="SAM" id="MobiDB-lite"/>
    </source>
</evidence>
<keyword evidence="9" id="KW-0175">Coiled coil</keyword>
<evidence type="ECO:0008006" key="17">
    <source>
        <dbReference type="Google" id="ProtNLM"/>
    </source>
</evidence>
<sequence>MPASEDRRGKWKRRRRGGRRPKQEEEDMEEEDEDNNNNEEMEEADNNADELHQNGGAAPDPGRGTSEVVEDSGERISGFPSVVRRVVIRPHASVTAVVAAERGCLMGEVKGQGLLLPALENISYGQLQALSSVPADSLLLDPERSDGVSSGCVISPPSIMEGEGVVKRFGDKVHVLPMHSDWFAPNTVDRLERQVLPQYFCGKSPNHTPESYMRFRNAIVSKYMDNPEKTLTISDCQGLVDGADTEDLARVFRFLDHWGIINYCATSQCHPGPSKGVSDVREDTNGEVHVPSAALTSIDSLIRFDKPICRHKADGVSSSLPCSDVDLPDLDIRIREHLCENHCNHCSRPLPTVYFQSQKKEDVLLCSDCFHNARFVVGHSCIDFVRVDKSKDYRDQDGENWSDQETLLLLEAVELYNENWVQIADHVGSKSKAQCILHFLRLPVEDGLLDNVELPGVTDPANPTNGYDHRGRDSNGALPGSSEQDCDTEINLPFVKSPNPVMALVAFLASAVGPRVAASCAHECLTVLSADDRLESNGLQGKEPSLQQQDDNSGTQKTSCQNGAEAPTPLPQDKVMAAFRAGLSAASTKAKLFADHEEREIQRLSANIVNHQLKRMELKLKQFAEIETLLMKECEQVEKTRQRFAAERARMLSSRYGSAGGITPQANSSNLQGMSLSTGGGNNINTLLQQQLQQQQVSAGSSQPSMIPGFSNNPQVHAQMQFMARQQQQQQAFSFGPRLPLNAIQTNAGSTASPNVTFGNNQLNNPAGGAAASINQSSFSNPMVRVGDHRRVVELWIWLTNQKQFPSIPEGQRVVASTMDMDPTEDQATIYLLSGQDSDMFVDDLFLVDGLLIATDGEYEGEFNLEQPCLSVPRHHIGGGGVDKLTKTRLKLARTLLKHTCRKGKTKLVGSVMNGQRLPTQTFRFGSGKEVIACWVTSSKLNE</sequence>
<dbReference type="CDD" id="cd00167">
    <property type="entry name" value="SANT"/>
    <property type="match status" value="1"/>
</dbReference>
<protein>
    <recommendedName>
        <fullName evidence="17">SWI/SNF complex subunit SWI3C</fullName>
    </recommendedName>
</protein>
<organism evidence="15 16">
    <name type="scientific">Brassica cretica</name>
    <name type="common">Mustard</name>
    <dbReference type="NCBI Taxonomy" id="69181"/>
    <lineage>
        <taxon>Eukaryota</taxon>
        <taxon>Viridiplantae</taxon>
        <taxon>Streptophyta</taxon>
        <taxon>Embryophyta</taxon>
        <taxon>Tracheophyta</taxon>
        <taxon>Spermatophyta</taxon>
        <taxon>Magnoliopsida</taxon>
        <taxon>eudicotyledons</taxon>
        <taxon>Gunneridae</taxon>
        <taxon>Pentapetalae</taxon>
        <taxon>rosids</taxon>
        <taxon>malvids</taxon>
        <taxon>Brassicales</taxon>
        <taxon>Brassicaceae</taxon>
        <taxon>Brassiceae</taxon>
        <taxon>Brassica</taxon>
    </lineage>
</organism>
<evidence type="ECO:0000313" key="16">
    <source>
        <dbReference type="Proteomes" id="UP000266723"/>
    </source>
</evidence>
<feature type="region of interest" description="Disordered" evidence="10">
    <location>
        <begin position="1"/>
        <end position="73"/>
    </location>
</feature>
<keyword evidence="7" id="KW-0539">Nucleus</keyword>
<dbReference type="PROSITE" id="PS50090">
    <property type="entry name" value="MYB_LIKE"/>
    <property type="match status" value="1"/>
</dbReference>
<dbReference type="Gene3D" id="1.10.10.10">
    <property type="entry name" value="Winged helix-like DNA-binding domain superfamily/Winged helix DNA-binding domain"/>
    <property type="match status" value="1"/>
</dbReference>
<dbReference type="PANTHER" id="PTHR12802:SF61">
    <property type="entry name" value="SWI_SNF COMPLEX SUBUNIT SWI3C"/>
    <property type="match status" value="1"/>
</dbReference>
<dbReference type="Proteomes" id="UP000266723">
    <property type="component" value="Unassembled WGS sequence"/>
</dbReference>
<evidence type="ECO:0000256" key="6">
    <source>
        <dbReference type="ARBA" id="ARBA00023163"/>
    </source>
</evidence>
<dbReference type="InterPro" id="IPR032451">
    <property type="entry name" value="SMARCC_C"/>
</dbReference>
<keyword evidence="4" id="KW-0805">Transcription regulation</keyword>
<feature type="domain" description="Myb-like" evidence="11">
    <location>
        <begin position="400"/>
        <end position="443"/>
    </location>
</feature>
<gene>
    <name evidence="15" type="ORF">DY000_02055290</name>
</gene>
<evidence type="ECO:0000259" key="14">
    <source>
        <dbReference type="PROSITE" id="PS51293"/>
    </source>
</evidence>
<comment type="caution">
    <text evidence="15">The sequence shown here is derived from an EMBL/GenBank/DDBJ whole genome shotgun (WGS) entry which is preliminary data.</text>
</comment>
<dbReference type="EMBL" id="QGKV02002055">
    <property type="protein sequence ID" value="KAF3493602.1"/>
    <property type="molecule type" value="Genomic_DNA"/>
</dbReference>
<evidence type="ECO:0000259" key="11">
    <source>
        <dbReference type="PROSITE" id="PS50090"/>
    </source>
</evidence>
<feature type="domain" description="SWIRM" evidence="13">
    <location>
        <begin position="174"/>
        <end position="272"/>
    </location>
</feature>
<evidence type="ECO:0000256" key="8">
    <source>
        <dbReference type="PROSITE-ProRule" id="PRU00228"/>
    </source>
</evidence>
<dbReference type="SUPFAM" id="SSF46689">
    <property type="entry name" value="Homeodomain-like"/>
    <property type="match status" value="2"/>
</dbReference>
<dbReference type="InterPro" id="IPR001005">
    <property type="entry name" value="SANT/Myb"/>
</dbReference>
<keyword evidence="3" id="KW-0862">Zinc</keyword>
<dbReference type="SMART" id="SM00717">
    <property type="entry name" value="SANT"/>
    <property type="match status" value="1"/>
</dbReference>
<dbReference type="InterPro" id="IPR009057">
    <property type="entry name" value="Homeodomain-like_sf"/>
</dbReference>
<feature type="domain" description="ZZ-type" evidence="12">
    <location>
        <begin position="338"/>
        <end position="392"/>
    </location>
</feature>
<accession>A0ABQ7A7E7</accession>
<feature type="compositionally biased region" description="Acidic residues" evidence="10">
    <location>
        <begin position="24"/>
        <end position="48"/>
    </location>
</feature>
<keyword evidence="5" id="KW-0238">DNA-binding</keyword>
<evidence type="ECO:0000313" key="15">
    <source>
        <dbReference type="EMBL" id="KAF3493602.1"/>
    </source>
</evidence>
<dbReference type="PROSITE" id="PS50135">
    <property type="entry name" value="ZF_ZZ_2"/>
    <property type="match status" value="1"/>
</dbReference>
<evidence type="ECO:0000256" key="4">
    <source>
        <dbReference type="ARBA" id="ARBA00023015"/>
    </source>
</evidence>
<dbReference type="InterPro" id="IPR036388">
    <property type="entry name" value="WH-like_DNA-bd_sf"/>
</dbReference>
<dbReference type="PROSITE" id="PS51293">
    <property type="entry name" value="SANT"/>
    <property type="match status" value="1"/>
</dbReference>
<evidence type="ECO:0000256" key="2">
    <source>
        <dbReference type="ARBA" id="ARBA00022771"/>
    </source>
</evidence>
<keyword evidence="6" id="KW-0804">Transcription</keyword>
<feature type="coiled-coil region" evidence="9">
    <location>
        <begin position="594"/>
        <end position="621"/>
    </location>
</feature>
<dbReference type="Pfam" id="PF04433">
    <property type="entry name" value="SWIRM"/>
    <property type="match status" value="1"/>
</dbReference>
<dbReference type="Pfam" id="PF00249">
    <property type="entry name" value="Myb_DNA-binding"/>
    <property type="match status" value="1"/>
</dbReference>
<feature type="domain" description="SANT" evidence="14">
    <location>
        <begin position="396"/>
        <end position="447"/>
    </location>
</feature>
<evidence type="ECO:0000256" key="1">
    <source>
        <dbReference type="ARBA" id="ARBA00022723"/>
    </source>
</evidence>
<reference evidence="15 16" key="1">
    <citation type="journal article" date="2020" name="BMC Genomics">
        <title>Intraspecific diversification of the crop wild relative Brassica cretica Lam. using demographic model selection.</title>
        <authorList>
            <person name="Kioukis A."/>
            <person name="Michalopoulou V.A."/>
            <person name="Briers L."/>
            <person name="Pirintsos S."/>
            <person name="Studholme D.J."/>
            <person name="Pavlidis P."/>
            <person name="Sarris P.F."/>
        </authorList>
    </citation>
    <scope>NUCLEOTIDE SEQUENCE [LARGE SCALE GENOMIC DNA]</scope>
    <source>
        <strain evidence="16">cv. PFS-1207/04</strain>
    </source>
</reference>
<feature type="compositionally biased region" description="Basic residues" evidence="10">
    <location>
        <begin position="9"/>
        <end position="20"/>
    </location>
</feature>
<dbReference type="InterPro" id="IPR007526">
    <property type="entry name" value="SWIRM"/>
</dbReference>
<evidence type="ECO:0000259" key="12">
    <source>
        <dbReference type="PROSITE" id="PS50135"/>
    </source>
</evidence>
<dbReference type="InterPro" id="IPR000433">
    <property type="entry name" value="Znf_ZZ"/>
</dbReference>
<dbReference type="PANTHER" id="PTHR12802">
    <property type="entry name" value="SWI/SNF COMPLEX-RELATED"/>
    <property type="match status" value="1"/>
</dbReference>
<dbReference type="Pfam" id="PF16495">
    <property type="entry name" value="SWIRM-assoc_1"/>
    <property type="match status" value="1"/>
</dbReference>
<keyword evidence="1" id="KW-0479">Metal-binding</keyword>
<keyword evidence="2 8" id="KW-0863">Zinc-finger</keyword>
<evidence type="ECO:0000256" key="7">
    <source>
        <dbReference type="ARBA" id="ARBA00023242"/>
    </source>
</evidence>
<dbReference type="InterPro" id="IPR017884">
    <property type="entry name" value="SANT_dom"/>
</dbReference>
<dbReference type="PROSITE" id="PS50934">
    <property type="entry name" value="SWIRM"/>
    <property type="match status" value="1"/>
</dbReference>
<proteinExistence type="predicted"/>
<evidence type="ECO:0000256" key="3">
    <source>
        <dbReference type="ARBA" id="ARBA00022833"/>
    </source>
</evidence>
<feature type="compositionally biased region" description="Polar residues" evidence="10">
    <location>
        <begin position="545"/>
        <end position="562"/>
    </location>
</feature>
<keyword evidence="16" id="KW-1185">Reference proteome</keyword>
<evidence type="ECO:0000259" key="13">
    <source>
        <dbReference type="PROSITE" id="PS50934"/>
    </source>
</evidence>
<evidence type="ECO:0000256" key="5">
    <source>
        <dbReference type="ARBA" id="ARBA00023125"/>
    </source>
</evidence>
<name>A0ABQ7A7E7_BRACR</name>